<gene>
    <name evidence="2" type="ORF">CEXT_543691</name>
</gene>
<evidence type="ECO:0000256" key="1">
    <source>
        <dbReference type="SAM" id="MobiDB-lite"/>
    </source>
</evidence>
<feature type="compositionally biased region" description="Basic residues" evidence="1">
    <location>
        <begin position="96"/>
        <end position="109"/>
    </location>
</feature>
<proteinExistence type="predicted"/>
<dbReference type="AlphaFoldDB" id="A0AAV4N4N7"/>
<keyword evidence="3" id="KW-1185">Reference proteome</keyword>
<evidence type="ECO:0000313" key="2">
    <source>
        <dbReference type="EMBL" id="GIX79648.1"/>
    </source>
</evidence>
<organism evidence="2 3">
    <name type="scientific">Caerostris extrusa</name>
    <name type="common">Bark spider</name>
    <name type="synonym">Caerostris bankana</name>
    <dbReference type="NCBI Taxonomy" id="172846"/>
    <lineage>
        <taxon>Eukaryota</taxon>
        <taxon>Metazoa</taxon>
        <taxon>Ecdysozoa</taxon>
        <taxon>Arthropoda</taxon>
        <taxon>Chelicerata</taxon>
        <taxon>Arachnida</taxon>
        <taxon>Araneae</taxon>
        <taxon>Araneomorphae</taxon>
        <taxon>Entelegynae</taxon>
        <taxon>Araneoidea</taxon>
        <taxon>Araneidae</taxon>
        <taxon>Caerostris</taxon>
    </lineage>
</organism>
<dbReference type="EMBL" id="BPLR01002958">
    <property type="protein sequence ID" value="GIX79648.1"/>
    <property type="molecule type" value="Genomic_DNA"/>
</dbReference>
<accession>A0AAV4N4N7</accession>
<dbReference type="Proteomes" id="UP001054945">
    <property type="component" value="Unassembled WGS sequence"/>
</dbReference>
<sequence length="133" mass="15680">MIDNCELSCFRRNCEELRTLMSRKIATEIAEEGRKARYEKMCDAKEKDREEALYADMWLRDAEAKKEKEDRDEKEKKRIDAKYGDTSGTRCSIRGSKNRKCSERKRRTRKSGVRSLFFICMDTILIGDGYKIS</sequence>
<comment type="caution">
    <text evidence="2">The sequence shown here is derived from an EMBL/GenBank/DDBJ whole genome shotgun (WGS) entry which is preliminary data.</text>
</comment>
<evidence type="ECO:0000313" key="3">
    <source>
        <dbReference type="Proteomes" id="UP001054945"/>
    </source>
</evidence>
<feature type="compositionally biased region" description="Basic and acidic residues" evidence="1">
    <location>
        <begin position="64"/>
        <end position="83"/>
    </location>
</feature>
<name>A0AAV4N4N7_CAEEX</name>
<reference evidence="2 3" key="1">
    <citation type="submission" date="2021-06" db="EMBL/GenBank/DDBJ databases">
        <title>Caerostris extrusa draft genome.</title>
        <authorList>
            <person name="Kono N."/>
            <person name="Arakawa K."/>
        </authorList>
    </citation>
    <scope>NUCLEOTIDE SEQUENCE [LARGE SCALE GENOMIC DNA]</scope>
</reference>
<protein>
    <submittedName>
        <fullName evidence="2">Uncharacterized protein</fullName>
    </submittedName>
</protein>
<feature type="region of interest" description="Disordered" evidence="1">
    <location>
        <begin position="64"/>
        <end position="109"/>
    </location>
</feature>